<feature type="compositionally biased region" description="Low complexity" evidence="6">
    <location>
        <begin position="550"/>
        <end position="562"/>
    </location>
</feature>
<accession>A0A1B6DGT5</accession>
<keyword evidence="4 7" id="KW-0472">Membrane</keyword>
<keyword evidence="2 7" id="KW-0812">Transmembrane</keyword>
<reference evidence="9" key="1">
    <citation type="submission" date="2015-12" db="EMBL/GenBank/DDBJ databases">
        <title>De novo transcriptome assembly of four potential Pierce s Disease insect vectors from Arizona vineyards.</title>
        <authorList>
            <person name="Tassone E.E."/>
        </authorList>
    </citation>
    <scope>NUCLEOTIDE SEQUENCE</scope>
</reference>
<sequence length="577" mass="64472">CLSYFKYIMSQAYRFVESVISILLIQYIYLSEELTDQCSYFNNNSNIVVVSALLPIRDDPNCTQIQLRGLQQMASLAKAVNEINSDLSSQEGLKLSLQIHDTCSTSAGSVKAALRALVENGQTCQHPPLFLGFIGLEDSLSLQSVRAITSMFNATHILPYTLEKSKLISEYDQNVIHITQQNYKEQSKAVLALVHQLHWKVLSLIFEDTLEPLVKEVIGGIQQNPSLCISGSVVRLSSEEIYDNILSDREGNSDGTIILLDNPETALKLFQKQMKNPANISTIISIKSIGLKAWQVPNSFQNIFLLQQASISIDNLLDSVDDELFEQYNLQELNKCIAAHNASICEMYQSSNKKLSNSVDASTSALNYAIRLLGSALRLAHQSQCHKDGADAAVGLCEQLRKINVTQWQQFLKKSFSVLTRNIDFNTSRIHIEDFPTYYDLYTINPITNKLEKIGKIKKGTVINTSGFIFNNNQEMRNCPSNSIEPQVPTKSVVKEEIPHDTLLDNFIQYKEYGSYQFIGLLCGVGAGMLLFLIVITIGVYNVFRVKSNKSGKSSSVNSSPSIRRRSRGSVMSNRSV</sequence>
<dbReference type="InterPro" id="IPR050726">
    <property type="entry name" value="mGluR"/>
</dbReference>
<dbReference type="SUPFAM" id="SSF53822">
    <property type="entry name" value="Periplasmic binding protein-like I"/>
    <property type="match status" value="1"/>
</dbReference>
<comment type="subcellular location">
    <subcellularLocation>
        <location evidence="1">Membrane</location>
    </subcellularLocation>
</comment>
<dbReference type="InterPro" id="IPR001828">
    <property type="entry name" value="ANF_lig-bd_rcpt"/>
</dbReference>
<evidence type="ECO:0000256" key="3">
    <source>
        <dbReference type="ARBA" id="ARBA00022989"/>
    </source>
</evidence>
<gene>
    <name evidence="10" type="ORF">g.40611</name>
    <name evidence="9" type="ORF">g.40613</name>
</gene>
<name>A0A1B6DGT5_9HEMI</name>
<dbReference type="AlphaFoldDB" id="A0A1B6DGT5"/>
<evidence type="ECO:0000259" key="8">
    <source>
        <dbReference type="Pfam" id="PF01094"/>
    </source>
</evidence>
<dbReference type="InterPro" id="IPR028082">
    <property type="entry name" value="Peripla_BP_I"/>
</dbReference>
<dbReference type="Pfam" id="PF01094">
    <property type="entry name" value="ANF_receptor"/>
    <property type="match status" value="1"/>
</dbReference>
<feature type="domain" description="Receptor ligand binding region" evidence="8">
    <location>
        <begin position="75"/>
        <end position="425"/>
    </location>
</feature>
<keyword evidence="3 7" id="KW-1133">Transmembrane helix</keyword>
<keyword evidence="5" id="KW-0325">Glycoprotein</keyword>
<dbReference type="Gene3D" id="3.40.50.2300">
    <property type="match status" value="2"/>
</dbReference>
<feature type="region of interest" description="Disordered" evidence="6">
    <location>
        <begin position="550"/>
        <end position="577"/>
    </location>
</feature>
<evidence type="ECO:0000256" key="1">
    <source>
        <dbReference type="ARBA" id="ARBA00004370"/>
    </source>
</evidence>
<dbReference type="PANTHER" id="PTHR24060">
    <property type="entry name" value="METABOTROPIC GLUTAMATE RECEPTOR"/>
    <property type="match status" value="1"/>
</dbReference>
<evidence type="ECO:0000256" key="6">
    <source>
        <dbReference type="SAM" id="MobiDB-lite"/>
    </source>
</evidence>
<evidence type="ECO:0000256" key="4">
    <source>
        <dbReference type="ARBA" id="ARBA00023136"/>
    </source>
</evidence>
<evidence type="ECO:0000256" key="5">
    <source>
        <dbReference type="ARBA" id="ARBA00023180"/>
    </source>
</evidence>
<evidence type="ECO:0000313" key="9">
    <source>
        <dbReference type="EMBL" id="JAS24825.1"/>
    </source>
</evidence>
<evidence type="ECO:0000313" key="10">
    <source>
        <dbReference type="EMBL" id="JAS30023.1"/>
    </source>
</evidence>
<dbReference type="GO" id="GO:0016020">
    <property type="term" value="C:membrane"/>
    <property type="evidence" value="ECO:0007669"/>
    <property type="project" value="UniProtKB-SubCell"/>
</dbReference>
<feature type="transmembrane region" description="Helical" evidence="7">
    <location>
        <begin position="518"/>
        <end position="544"/>
    </location>
</feature>
<evidence type="ECO:0000256" key="7">
    <source>
        <dbReference type="SAM" id="Phobius"/>
    </source>
</evidence>
<organism evidence="9">
    <name type="scientific">Clastoptera arizonana</name>
    <name type="common">Arizona spittle bug</name>
    <dbReference type="NCBI Taxonomy" id="38151"/>
    <lineage>
        <taxon>Eukaryota</taxon>
        <taxon>Metazoa</taxon>
        <taxon>Ecdysozoa</taxon>
        <taxon>Arthropoda</taxon>
        <taxon>Hexapoda</taxon>
        <taxon>Insecta</taxon>
        <taxon>Pterygota</taxon>
        <taxon>Neoptera</taxon>
        <taxon>Paraneoptera</taxon>
        <taxon>Hemiptera</taxon>
        <taxon>Auchenorrhyncha</taxon>
        <taxon>Cercopoidea</taxon>
        <taxon>Clastopteridae</taxon>
        <taxon>Clastoptera</taxon>
    </lineage>
</organism>
<dbReference type="EMBL" id="GEDC01012473">
    <property type="protein sequence ID" value="JAS24825.1"/>
    <property type="molecule type" value="Transcribed_RNA"/>
</dbReference>
<protein>
    <recommendedName>
        <fullName evidence="8">Receptor ligand binding region domain-containing protein</fullName>
    </recommendedName>
</protein>
<proteinExistence type="predicted"/>
<dbReference type="EMBL" id="GEDC01007275">
    <property type="protein sequence ID" value="JAS30023.1"/>
    <property type="molecule type" value="Transcribed_RNA"/>
</dbReference>
<feature type="non-terminal residue" evidence="9">
    <location>
        <position position="1"/>
    </location>
</feature>
<evidence type="ECO:0000256" key="2">
    <source>
        <dbReference type="ARBA" id="ARBA00022692"/>
    </source>
</evidence>